<dbReference type="AlphaFoldDB" id="A0A382S033"/>
<feature type="domain" description="Ribonuclease J C-terminal" evidence="1">
    <location>
        <begin position="33"/>
        <end position="133"/>
    </location>
</feature>
<proteinExistence type="predicted"/>
<organism evidence="2">
    <name type="scientific">marine metagenome</name>
    <dbReference type="NCBI Taxonomy" id="408172"/>
    <lineage>
        <taxon>unclassified sequences</taxon>
        <taxon>metagenomes</taxon>
        <taxon>ecological metagenomes</taxon>
    </lineage>
</organism>
<evidence type="ECO:0000313" key="2">
    <source>
        <dbReference type="EMBL" id="SVD03266.1"/>
    </source>
</evidence>
<sequence>MRLVPGSVEVVAEVRSGRCYVDGDVVVPANNDVIRMRRKLSFSGGGAVILVANQDGELLADPELILQGLATDDGLTSLAEEGARAVENAVDNLPRMARRDDVRMIEAARIALRRLIRERLGKRAVIEARIIRVD</sequence>
<dbReference type="Gene3D" id="3.10.20.580">
    <property type="match status" value="1"/>
</dbReference>
<evidence type="ECO:0000259" key="1">
    <source>
        <dbReference type="Pfam" id="PF17770"/>
    </source>
</evidence>
<protein>
    <recommendedName>
        <fullName evidence="1">Ribonuclease J C-terminal domain-containing protein</fullName>
    </recommendedName>
</protein>
<gene>
    <name evidence="2" type="ORF">METZ01_LOCUS356120</name>
</gene>
<dbReference type="InterPro" id="IPR041636">
    <property type="entry name" value="RNase_J_C"/>
</dbReference>
<accession>A0A382S033</accession>
<reference evidence="2" key="1">
    <citation type="submission" date="2018-05" db="EMBL/GenBank/DDBJ databases">
        <authorList>
            <person name="Lanie J.A."/>
            <person name="Ng W.-L."/>
            <person name="Kazmierczak K.M."/>
            <person name="Andrzejewski T.M."/>
            <person name="Davidsen T.M."/>
            <person name="Wayne K.J."/>
            <person name="Tettelin H."/>
            <person name="Glass J.I."/>
            <person name="Rusch D."/>
            <person name="Podicherti R."/>
            <person name="Tsui H.-C.T."/>
            <person name="Winkler M.E."/>
        </authorList>
    </citation>
    <scope>NUCLEOTIDE SEQUENCE</scope>
</reference>
<dbReference type="EMBL" id="UINC01125441">
    <property type="protein sequence ID" value="SVD03266.1"/>
    <property type="molecule type" value="Genomic_DNA"/>
</dbReference>
<name>A0A382S033_9ZZZZ</name>
<dbReference type="Pfam" id="PF17770">
    <property type="entry name" value="RNase_J_C"/>
    <property type="match status" value="1"/>
</dbReference>